<feature type="domain" description="HTH lysR-type" evidence="5">
    <location>
        <begin position="6"/>
        <end position="61"/>
    </location>
</feature>
<dbReference type="SUPFAM" id="SSF53850">
    <property type="entry name" value="Periplasmic binding protein-like II"/>
    <property type="match status" value="1"/>
</dbReference>
<dbReference type="FunFam" id="1.10.10.10:FF:000001">
    <property type="entry name" value="LysR family transcriptional regulator"/>
    <property type="match status" value="1"/>
</dbReference>
<dbReference type="Pfam" id="PF03466">
    <property type="entry name" value="LysR_substrate"/>
    <property type="match status" value="1"/>
</dbReference>
<sequence>MILMAMDPHLLRTFTVVARLGSFSAAAQELGYTQSAVSQQVAALEADLGVPLLGRRPVAPTEAGARLLDHAGVLLTRLAAARADVVRVARTPVVRLVVGAGGCAFGPRAARALAQVRGAMPRVEVAVRGIERAAAVPAVVAGDVDAALVDGAVAPTDPLRLAQAEGLAVELVGEEPLAVMLPPGHPLAGRDALRLADLTDALWLDAPGAAVPLADLRAALPAAYPVGVPYAGGDARVLHELVAAGHGLAVLPRSAAGPRAVPLSAPHLVHRVELVRGAAAGPAAEAFAAELAAPR</sequence>
<evidence type="ECO:0000313" key="6">
    <source>
        <dbReference type="EMBL" id="CAG7658312.1"/>
    </source>
</evidence>
<evidence type="ECO:0000256" key="3">
    <source>
        <dbReference type="ARBA" id="ARBA00023125"/>
    </source>
</evidence>
<keyword evidence="7" id="KW-1185">Reference proteome</keyword>
<proteinExistence type="inferred from homology"/>
<evidence type="ECO:0000256" key="2">
    <source>
        <dbReference type="ARBA" id="ARBA00023015"/>
    </source>
</evidence>
<dbReference type="PANTHER" id="PTHR30126">
    <property type="entry name" value="HTH-TYPE TRANSCRIPTIONAL REGULATOR"/>
    <property type="match status" value="1"/>
</dbReference>
<gene>
    <name evidence="6" type="ORF">SBRY_90219</name>
</gene>
<evidence type="ECO:0000313" key="7">
    <source>
        <dbReference type="Proteomes" id="UP001153328"/>
    </source>
</evidence>
<evidence type="ECO:0000256" key="1">
    <source>
        <dbReference type="ARBA" id="ARBA00009437"/>
    </source>
</evidence>
<keyword evidence="2" id="KW-0805">Transcription regulation</keyword>
<dbReference type="Gene3D" id="3.40.190.10">
    <property type="entry name" value="Periplasmic binding protein-like II"/>
    <property type="match status" value="2"/>
</dbReference>
<evidence type="ECO:0000259" key="5">
    <source>
        <dbReference type="PROSITE" id="PS50931"/>
    </source>
</evidence>
<evidence type="ECO:0000256" key="4">
    <source>
        <dbReference type="ARBA" id="ARBA00023163"/>
    </source>
</evidence>
<keyword evidence="4" id="KW-0804">Transcription</keyword>
<dbReference type="GO" id="GO:0000976">
    <property type="term" value="F:transcription cis-regulatory region binding"/>
    <property type="evidence" value="ECO:0007669"/>
    <property type="project" value="TreeGrafter"/>
</dbReference>
<dbReference type="GO" id="GO:0003700">
    <property type="term" value="F:DNA-binding transcription factor activity"/>
    <property type="evidence" value="ECO:0007669"/>
    <property type="project" value="InterPro"/>
</dbReference>
<dbReference type="PANTHER" id="PTHR30126:SF39">
    <property type="entry name" value="HTH-TYPE TRANSCRIPTIONAL REGULATOR CYSL"/>
    <property type="match status" value="1"/>
</dbReference>
<dbReference type="Gene3D" id="1.10.10.10">
    <property type="entry name" value="Winged helix-like DNA-binding domain superfamily/Winged helix DNA-binding domain"/>
    <property type="match status" value="1"/>
</dbReference>
<dbReference type="InterPro" id="IPR005119">
    <property type="entry name" value="LysR_subst-bd"/>
</dbReference>
<keyword evidence="3 6" id="KW-0238">DNA-binding</keyword>
<dbReference type="Pfam" id="PF00126">
    <property type="entry name" value="HTH_1"/>
    <property type="match status" value="1"/>
</dbReference>
<dbReference type="EMBL" id="CAJVAX010000023">
    <property type="protein sequence ID" value="CAG7658312.1"/>
    <property type="molecule type" value="Genomic_DNA"/>
</dbReference>
<dbReference type="PRINTS" id="PR00039">
    <property type="entry name" value="HTHLYSR"/>
</dbReference>
<name>A0A9W4H8S3_9ACTN</name>
<dbReference type="Proteomes" id="UP001153328">
    <property type="component" value="Unassembled WGS sequence"/>
</dbReference>
<organism evidence="6 7">
    <name type="scientific">Actinacidiphila bryophytorum</name>
    <dbReference type="NCBI Taxonomy" id="1436133"/>
    <lineage>
        <taxon>Bacteria</taxon>
        <taxon>Bacillati</taxon>
        <taxon>Actinomycetota</taxon>
        <taxon>Actinomycetes</taxon>
        <taxon>Kitasatosporales</taxon>
        <taxon>Streptomycetaceae</taxon>
        <taxon>Actinacidiphila</taxon>
    </lineage>
</organism>
<accession>A0A9W4H8S3</accession>
<comment type="similarity">
    <text evidence="1">Belongs to the LysR transcriptional regulatory family.</text>
</comment>
<dbReference type="PROSITE" id="PS50931">
    <property type="entry name" value="HTH_LYSR"/>
    <property type="match status" value="1"/>
</dbReference>
<dbReference type="InterPro" id="IPR036390">
    <property type="entry name" value="WH_DNA-bd_sf"/>
</dbReference>
<protein>
    <submittedName>
        <fullName evidence="6">DNA-binding transcriptional regulator, LysR family</fullName>
    </submittedName>
</protein>
<comment type="caution">
    <text evidence="6">The sequence shown here is derived from an EMBL/GenBank/DDBJ whole genome shotgun (WGS) entry which is preliminary data.</text>
</comment>
<dbReference type="InterPro" id="IPR036388">
    <property type="entry name" value="WH-like_DNA-bd_sf"/>
</dbReference>
<reference evidence="6" key="1">
    <citation type="submission" date="2021-06" db="EMBL/GenBank/DDBJ databases">
        <authorList>
            <person name="Arsene-Ploetze F."/>
        </authorList>
    </citation>
    <scope>NUCLEOTIDE SEQUENCE</scope>
    <source>
        <strain evidence="6">SBRY1</strain>
    </source>
</reference>
<dbReference type="SUPFAM" id="SSF46785">
    <property type="entry name" value="Winged helix' DNA-binding domain"/>
    <property type="match status" value="1"/>
</dbReference>
<dbReference type="InterPro" id="IPR000847">
    <property type="entry name" value="LysR_HTH_N"/>
</dbReference>
<dbReference type="AlphaFoldDB" id="A0A9W4H8S3"/>